<name>A0A2G8JT36_STIJA</name>
<dbReference type="AlphaFoldDB" id="A0A2G8JT36"/>
<gene>
    <name evidence="3" type="ORF">BSL78_24282</name>
</gene>
<comment type="caution">
    <text evidence="3">The sequence shown here is derived from an EMBL/GenBank/DDBJ whole genome shotgun (WGS) entry which is preliminary data.</text>
</comment>
<dbReference type="OrthoDB" id="6278596at2759"/>
<dbReference type="EMBL" id="MRZV01001305">
    <property type="protein sequence ID" value="PIK38880.1"/>
    <property type="molecule type" value="Genomic_DNA"/>
</dbReference>
<accession>A0A2G8JT36</accession>
<sequence length="1205" mass="137043">MSNQEDAKEEDVSGEPSLPSLPLPVDPTSALTSSGKREPGDLPRELTCRPLGLVVLTGLDVTYNAVHRAIWDSFSANRRSDRVPLNFKILPGDHEYPKCRSKRTSYEWYIPKGIMKSNWMQKHLEEVPSLVVVFFDLDWDENLWKEKQMECATRVEVVRHSLSSRTTKVAVVLIQKNTPLPPGEDVVAAERAAALCASCELSAKSLFVLPCVDHLLGYTIRLMIMGKCSFNKLWLENPKYASWLLSVTNDQHKAKCCVCMKYIDISSMGEAALSSHIKGKKHLQLLKGTQQQSTLILNFMKPTDQAATATAPTTTARSLELVASTTSSTTSMPTNKSTLDTYVTREDTLTAEITWALKVIDSHYSYNSSTDTAKLFQKMFPDSQIAKQFSCGEKKCAYLTCFGLAPHFKEELIKLLKNEDNYVVLFDESMNAVTQSKQLDVHVRAWNTNKLLVESRYYNSVFMGHGTAADMMMHFRDAVEGLEIPKIFQISMDGPNVNWRFYKDFCEEMSKDFDCQSLNIGSCGLHILNNAFKAGGEASSWGIEQLFSSAHWLFHDTPARREDFQKITGNTKFPLKFCKHRWLENVPVAERIQEILPDIAKYVKSAKAQQVSCPKTKSFEVIVEAMKDPLLEAKLAFFTLVAKEVYPFLKDAMADVNRITKVVNMDVNSSAVQCPIGEVDIGFIARKKVKALLTTKKISERQSQQFKLDCQKFLVKLSCKLLEKAPITYQLVRCTVCIDPRRMASHQDDCVAHNPAKFREFDTCKDRLDCFLFGQMAGKDEYRALWGYVVVKLLLLSHGQATVERGFSFNKQIEVENLQERSFISQRLVQDYIRSVGGTLNVPITKQLILSAGAARQRLENAFYELAQAYYHTEARRVKAHKEFLNKTTHQLLFVRHAFKVAFLNELKQEPGALKQYKAAYSALTDLRAHDTNMLEIKTIAGFINYKVCRLSFFQNAPLDAISQFRKHVDFFKNKIGCPELAFEHSAWMSKQFSIFGDLFDEAIKLGLTAIQTQHPGFYYQQAANHAIARKQLCRGLCHAATSMPEPNPLKEKDNLEFFGQRPWRQGHQSIDPPDAQTEKEGIQALQFLELQVDHSWIIIPLLSSAVAQFKKYKSARMKRYLMVQMGEEYYHAKDYSKALTLLGRVTWDYRLERWWQLLTSILITSLRCAYLIASIEDYVTISLELLGRCILTIILSESHSDCAT</sequence>
<protein>
    <submittedName>
        <fullName evidence="3">Putative trafficking protein particle complex subunit 11-like</fullName>
    </submittedName>
</protein>
<dbReference type="PANTHER" id="PTHR14374:SF0">
    <property type="entry name" value="TRAFFICKING PROTEIN PARTICLE COMPLEX SUBUNIT 11"/>
    <property type="match status" value="1"/>
</dbReference>
<dbReference type="InterPro" id="IPR021773">
    <property type="entry name" value="TPC11"/>
</dbReference>
<dbReference type="Proteomes" id="UP000230750">
    <property type="component" value="Unassembled WGS sequence"/>
</dbReference>
<proteinExistence type="predicted"/>
<evidence type="ECO:0000259" key="2">
    <source>
        <dbReference type="Pfam" id="PF11817"/>
    </source>
</evidence>
<dbReference type="STRING" id="307972.A0A2G8JT36"/>
<reference evidence="3 4" key="1">
    <citation type="journal article" date="2017" name="PLoS Biol.">
        <title>The sea cucumber genome provides insights into morphological evolution and visceral regeneration.</title>
        <authorList>
            <person name="Zhang X."/>
            <person name="Sun L."/>
            <person name="Yuan J."/>
            <person name="Sun Y."/>
            <person name="Gao Y."/>
            <person name="Zhang L."/>
            <person name="Li S."/>
            <person name="Dai H."/>
            <person name="Hamel J.F."/>
            <person name="Liu C."/>
            <person name="Yu Y."/>
            <person name="Liu S."/>
            <person name="Lin W."/>
            <person name="Guo K."/>
            <person name="Jin S."/>
            <person name="Xu P."/>
            <person name="Storey K.B."/>
            <person name="Huan P."/>
            <person name="Zhang T."/>
            <person name="Zhou Y."/>
            <person name="Zhang J."/>
            <person name="Lin C."/>
            <person name="Li X."/>
            <person name="Xing L."/>
            <person name="Huo D."/>
            <person name="Sun M."/>
            <person name="Wang L."/>
            <person name="Mercier A."/>
            <person name="Li F."/>
            <person name="Yang H."/>
            <person name="Xiang J."/>
        </authorList>
    </citation>
    <scope>NUCLEOTIDE SEQUENCE [LARGE SCALE GENOMIC DNA]</scope>
    <source>
        <strain evidence="3">Shaxun</strain>
        <tissue evidence="3">Muscle</tissue>
    </source>
</reference>
<evidence type="ECO:0000313" key="3">
    <source>
        <dbReference type="EMBL" id="PIK38880.1"/>
    </source>
</evidence>
<feature type="region of interest" description="Disordered" evidence="1">
    <location>
        <begin position="1"/>
        <end position="43"/>
    </location>
</feature>
<evidence type="ECO:0000256" key="1">
    <source>
        <dbReference type="SAM" id="MobiDB-lite"/>
    </source>
</evidence>
<evidence type="ECO:0000313" key="4">
    <source>
        <dbReference type="Proteomes" id="UP000230750"/>
    </source>
</evidence>
<dbReference type="PANTHER" id="PTHR14374">
    <property type="entry name" value="FOIE GRAS"/>
    <property type="match status" value="1"/>
</dbReference>
<feature type="domain" description="Trafficking protein particle complex subunit 11" evidence="2">
    <location>
        <begin position="933"/>
        <end position="1188"/>
    </location>
</feature>
<organism evidence="3 4">
    <name type="scientific">Stichopus japonicus</name>
    <name type="common">Sea cucumber</name>
    <dbReference type="NCBI Taxonomy" id="307972"/>
    <lineage>
        <taxon>Eukaryota</taxon>
        <taxon>Metazoa</taxon>
        <taxon>Echinodermata</taxon>
        <taxon>Eleutherozoa</taxon>
        <taxon>Echinozoa</taxon>
        <taxon>Holothuroidea</taxon>
        <taxon>Aspidochirotacea</taxon>
        <taxon>Aspidochirotida</taxon>
        <taxon>Stichopodidae</taxon>
        <taxon>Apostichopus</taxon>
    </lineage>
</organism>
<dbReference type="Pfam" id="PF11817">
    <property type="entry name" value="Foie-gras_1"/>
    <property type="match status" value="1"/>
</dbReference>
<keyword evidence="4" id="KW-1185">Reference proteome</keyword>